<dbReference type="Pfam" id="PF14833">
    <property type="entry name" value="NAD_binding_11"/>
    <property type="match status" value="1"/>
</dbReference>
<dbReference type="PIRSF" id="PIRSF000103">
    <property type="entry name" value="HIBADH"/>
    <property type="match status" value="1"/>
</dbReference>
<dbReference type="InterPro" id="IPR036291">
    <property type="entry name" value="NAD(P)-bd_dom_sf"/>
</dbReference>
<dbReference type="InterPro" id="IPR029154">
    <property type="entry name" value="HIBADH-like_NADP-bd"/>
</dbReference>
<evidence type="ECO:0000313" key="7">
    <source>
        <dbReference type="Proteomes" id="UP000677611"/>
    </source>
</evidence>
<dbReference type="RefSeq" id="WP_026590120.1">
    <property type="nucleotide sequence ID" value="NZ_CP127376.1"/>
</dbReference>
<evidence type="ECO:0000313" key="6">
    <source>
        <dbReference type="EMBL" id="MBO1624727.1"/>
    </source>
</evidence>
<organism evidence="6 7">
    <name type="scientific">Bacillus arachidis</name>
    <dbReference type="NCBI Taxonomy" id="2819290"/>
    <lineage>
        <taxon>Bacteria</taxon>
        <taxon>Bacillati</taxon>
        <taxon>Bacillota</taxon>
        <taxon>Bacilli</taxon>
        <taxon>Bacillales</taxon>
        <taxon>Bacillaceae</taxon>
        <taxon>Bacillus</taxon>
    </lineage>
</organism>
<feature type="domain" description="6-phosphogluconate dehydrogenase NADP-binding" evidence="4">
    <location>
        <begin position="7"/>
        <end position="163"/>
    </location>
</feature>
<keyword evidence="3" id="KW-0520">NAD</keyword>
<dbReference type="Pfam" id="PF03446">
    <property type="entry name" value="NAD_binding_2"/>
    <property type="match status" value="1"/>
</dbReference>
<evidence type="ECO:0000259" key="4">
    <source>
        <dbReference type="Pfam" id="PF03446"/>
    </source>
</evidence>
<comment type="similarity">
    <text evidence="1">Belongs to the HIBADH-related family.</text>
</comment>
<dbReference type="SUPFAM" id="SSF51735">
    <property type="entry name" value="NAD(P)-binding Rossmann-fold domains"/>
    <property type="match status" value="1"/>
</dbReference>
<proteinExistence type="inferred from homology"/>
<dbReference type="InterPro" id="IPR015815">
    <property type="entry name" value="HIBADH-related"/>
</dbReference>
<protein>
    <submittedName>
        <fullName evidence="6">NAD(P)-dependent oxidoreductase</fullName>
    </submittedName>
</protein>
<dbReference type="PANTHER" id="PTHR43060">
    <property type="entry name" value="3-HYDROXYISOBUTYRATE DEHYDROGENASE-LIKE 1, MITOCHONDRIAL-RELATED"/>
    <property type="match status" value="1"/>
</dbReference>
<dbReference type="Gene3D" id="1.10.1040.10">
    <property type="entry name" value="N-(1-d-carboxylethyl)-l-norvaline Dehydrogenase, domain 2"/>
    <property type="match status" value="1"/>
</dbReference>
<dbReference type="InterPro" id="IPR008927">
    <property type="entry name" value="6-PGluconate_DH-like_C_sf"/>
</dbReference>
<dbReference type="Proteomes" id="UP000677611">
    <property type="component" value="Unassembled WGS sequence"/>
</dbReference>
<reference evidence="6 7" key="1">
    <citation type="submission" date="2021-03" db="EMBL/GenBank/DDBJ databases">
        <title>Identification of novel Bacillus strains.</title>
        <authorList>
            <person name="Xiao Z."/>
            <person name="Li Y."/>
            <person name="Shen J."/>
        </authorList>
    </citation>
    <scope>NUCLEOTIDE SEQUENCE [LARGE SCALE GENOMIC DNA]</scope>
    <source>
        <strain evidence="6 7">SY8</strain>
    </source>
</reference>
<dbReference type="EMBL" id="JAGDQJ010000007">
    <property type="protein sequence ID" value="MBO1624727.1"/>
    <property type="molecule type" value="Genomic_DNA"/>
</dbReference>
<dbReference type="InterPro" id="IPR013328">
    <property type="entry name" value="6PGD_dom2"/>
</dbReference>
<name>A0ABS3NUV9_9BACI</name>
<evidence type="ECO:0000259" key="5">
    <source>
        <dbReference type="Pfam" id="PF14833"/>
    </source>
</evidence>
<dbReference type="Gene3D" id="3.40.50.720">
    <property type="entry name" value="NAD(P)-binding Rossmann-like Domain"/>
    <property type="match status" value="1"/>
</dbReference>
<evidence type="ECO:0000256" key="3">
    <source>
        <dbReference type="ARBA" id="ARBA00023027"/>
    </source>
</evidence>
<evidence type="ECO:0000256" key="2">
    <source>
        <dbReference type="ARBA" id="ARBA00023002"/>
    </source>
</evidence>
<accession>A0ABS3NUV9</accession>
<feature type="domain" description="3-hydroxyisobutyrate dehydrogenase-like NAD-binding" evidence="5">
    <location>
        <begin position="169"/>
        <end position="287"/>
    </location>
</feature>
<dbReference type="SUPFAM" id="SSF48179">
    <property type="entry name" value="6-phosphogluconate dehydrogenase C-terminal domain-like"/>
    <property type="match status" value="1"/>
</dbReference>
<evidence type="ECO:0000256" key="1">
    <source>
        <dbReference type="ARBA" id="ARBA00009080"/>
    </source>
</evidence>
<comment type="caution">
    <text evidence="6">The sequence shown here is derived from an EMBL/GenBank/DDBJ whole genome shotgun (WGS) entry which is preliminary data.</text>
</comment>
<keyword evidence="7" id="KW-1185">Reference proteome</keyword>
<sequence>MKQVISSIGFIGIGVMGKSMVHHLLKSGYTVYVYNRTKEKATSLLKEGANWCDSPKELVKNVDVVMTMVGYPHDVEEVYFGTEGILEHANEGTIAIDFTTSTPTLAKRIYEAGKIKNVYTLDAPVSGGDIGAKEGRLAIMIGGDQEVYEVCLPLFEKLGKNIQLQGPAGSGQHTKMCNQIAIASNMIGVCEAVAYAKKAGLDPDKVLQSISTGAAGSWSLSNLAPRMLKEDFAPGFYVKHFMKDMKIALDEAEKLELPVPGLTLAKDLYEQLVESGEEDSGTQVLYKKYIGGGI</sequence>
<gene>
    <name evidence="6" type="ORF">J4P90_05610</name>
</gene>
<dbReference type="PANTHER" id="PTHR43060:SF15">
    <property type="entry name" value="3-HYDROXYISOBUTYRATE DEHYDROGENASE-LIKE 1, MITOCHONDRIAL-RELATED"/>
    <property type="match status" value="1"/>
</dbReference>
<keyword evidence="2" id="KW-0560">Oxidoreductase</keyword>
<dbReference type="InterPro" id="IPR006115">
    <property type="entry name" value="6PGDH_NADP-bd"/>
</dbReference>